<evidence type="ECO:0000256" key="3">
    <source>
        <dbReference type="ARBA" id="ARBA00023239"/>
    </source>
</evidence>
<dbReference type="Pfam" id="PF04073">
    <property type="entry name" value="tRNA_edit"/>
    <property type="match status" value="1"/>
</dbReference>
<evidence type="ECO:0000313" key="7">
    <source>
        <dbReference type="Proteomes" id="UP000823915"/>
    </source>
</evidence>
<dbReference type="GO" id="GO:0016829">
    <property type="term" value="F:lyase activity"/>
    <property type="evidence" value="ECO:0007669"/>
    <property type="project" value="UniProtKB-KW"/>
</dbReference>
<dbReference type="InterPro" id="IPR007214">
    <property type="entry name" value="YbaK/aa-tRNA-synth-assoc-dom"/>
</dbReference>
<evidence type="ECO:0000259" key="5">
    <source>
        <dbReference type="Pfam" id="PF04073"/>
    </source>
</evidence>
<dbReference type="EMBL" id="DXDU01000096">
    <property type="protein sequence ID" value="HIY26678.1"/>
    <property type="molecule type" value="Genomic_DNA"/>
</dbReference>
<sequence>MAKEKLEKTNALRLLDRKKIPYTAHTYPCEEFTDGLGVARTLGLDPALVCKTLVTVGKSGAHYVFVLPVQGELDRKKAAALVGEKSLELLHVKDLLAVTGYIRGGCTALGMKKQFPTVVEESLRDKETIYVSGGRRGLQLALAPGDLVEAAGAAWGDILQRE</sequence>
<accession>A0A9D2BZZ5</accession>
<organism evidence="6 7">
    <name type="scientific">Candidatus Acutalibacter pullistercoris</name>
    <dbReference type="NCBI Taxonomy" id="2838418"/>
    <lineage>
        <taxon>Bacteria</taxon>
        <taxon>Bacillati</taxon>
        <taxon>Bacillota</taxon>
        <taxon>Clostridia</taxon>
        <taxon>Eubacteriales</taxon>
        <taxon>Acutalibacteraceae</taxon>
        <taxon>Acutalibacter</taxon>
    </lineage>
</organism>
<evidence type="ECO:0000313" key="6">
    <source>
        <dbReference type="EMBL" id="HIY26678.1"/>
    </source>
</evidence>
<dbReference type="InterPro" id="IPR036754">
    <property type="entry name" value="YbaK/aa-tRNA-synt-asso_dom_sf"/>
</dbReference>
<evidence type="ECO:0000256" key="4">
    <source>
        <dbReference type="PIRNR" id="PIRNR006181"/>
    </source>
</evidence>
<dbReference type="Proteomes" id="UP000823915">
    <property type="component" value="Unassembled WGS sequence"/>
</dbReference>
<dbReference type="InterPro" id="IPR004369">
    <property type="entry name" value="Prolyl-tRNA_editing_YbaK/EbsC"/>
</dbReference>
<reference evidence="6" key="2">
    <citation type="submission" date="2021-04" db="EMBL/GenBank/DDBJ databases">
        <authorList>
            <person name="Gilroy R."/>
        </authorList>
    </citation>
    <scope>NUCLEOTIDE SEQUENCE</scope>
    <source>
        <strain evidence="6">1282</strain>
    </source>
</reference>
<keyword evidence="2 4" id="KW-0648">Protein biosynthesis</keyword>
<dbReference type="PIRSF" id="PIRSF006181">
    <property type="entry name" value="EbsC_YbaK"/>
    <property type="match status" value="1"/>
</dbReference>
<feature type="domain" description="YbaK/aminoacyl-tRNA synthetase-associated" evidence="5">
    <location>
        <begin position="38"/>
        <end position="149"/>
    </location>
</feature>
<comment type="similarity">
    <text evidence="1 4">Belongs to the prolyl-tRNA editing family. YbaK/EbsC subfamily.</text>
</comment>
<dbReference type="SUPFAM" id="SSF55826">
    <property type="entry name" value="YbaK/ProRS associated domain"/>
    <property type="match status" value="1"/>
</dbReference>
<dbReference type="CDD" id="cd00002">
    <property type="entry name" value="YbaK_deacylase"/>
    <property type="match status" value="1"/>
</dbReference>
<reference evidence="6" key="1">
    <citation type="journal article" date="2021" name="PeerJ">
        <title>Extensive microbial diversity within the chicken gut microbiome revealed by metagenomics and culture.</title>
        <authorList>
            <person name="Gilroy R."/>
            <person name="Ravi A."/>
            <person name="Getino M."/>
            <person name="Pursley I."/>
            <person name="Horton D.L."/>
            <person name="Alikhan N.F."/>
            <person name="Baker D."/>
            <person name="Gharbi K."/>
            <person name="Hall N."/>
            <person name="Watson M."/>
            <person name="Adriaenssens E.M."/>
            <person name="Foster-Nyarko E."/>
            <person name="Jarju S."/>
            <person name="Secka A."/>
            <person name="Antonio M."/>
            <person name="Oren A."/>
            <person name="Chaudhuri R.R."/>
            <person name="La Ragione R."/>
            <person name="Hildebrand F."/>
            <person name="Pallen M.J."/>
        </authorList>
    </citation>
    <scope>NUCLEOTIDE SEQUENCE</scope>
    <source>
        <strain evidence="6">1282</strain>
    </source>
</reference>
<dbReference type="GO" id="GO:0006412">
    <property type="term" value="P:translation"/>
    <property type="evidence" value="ECO:0007669"/>
    <property type="project" value="UniProtKB-KW"/>
</dbReference>
<dbReference type="AlphaFoldDB" id="A0A9D2BZZ5"/>
<comment type="caution">
    <text evidence="6">The sequence shown here is derived from an EMBL/GenBank/DDBJ whole genome shotgun (WGS) entry which is preliminary data.</text>
</comment>
<dbReference type="NCBIfam" id="TIGR00011">
    <property type="entry name" value="YbaK_EbsC"/>
    <property type="match status" value="1"/>
</dbReference>
<dbReference type="GO" id="GO:0002161">
    <property type="term" value="F:aminoacyl-tRNA deacylase activity"/>
    <property type="evidence" value="ECO:0007669"/>
    <property type="project" value="InterPro"/>
</dbReference>
<gene>
    <name evidence="6" type="primary">ybaK</name>
    <name evidence="6" type="ORF">H9838_05820</name>
</gene>
<keyword evidence="3 4" id="KW-0456">Lyase</keyword>
<dbReference type="Gene3D" id="3.90.960.10">
    <property type="entry name" value="YbaK/aminoacyl-tRNA synthetase-associated domain"/>
    <property type="match status" value="1"/>
</dbReference>
<protein>
    <recommendedName>
        <fullName evidence="4">Cys-tRNA(Pro)/Cys-tRNA(Cys) deacylase</fullName>
        <ecNumber evidence="4">4.2.-.-</ecNumber>
    </recommendedName>
</protein>
<evidence type="ECO:0000256" key="2">
    <source>
        <dbReference type="ARBA" id="ARBA00022917"/>
    </source>
</evidence>
<name>A0A9D2BZZ5_9FIRM</name>
<evidence type="ECO:0000256" key="1">
    <source>
        <dbReference type="ARBA" id="ARBA00009798"/>
    </source>
</evidence>
<dbReference type="EC" id="4.2.-.-" evidence="4"/>
<proteinExistence type="inferred from homology"/>
<dbReference type="PANTHER" id="PTHR30411:SF0">
    <property type="entry name" value="CYS-TRNA(PRO)_CYS-TRNA(CYS) DEACYLASE YBAK"/>
    <property type="match status" value="1"/>
</dbReference>
<dbReference type="PANTHER" id="PTHR30411">
    <property type="entry name" value="CYTOPLASMIC PROTEIN"/>
    <property type="match status" value="1"/>
</dbReference>